<dbReference type="STRING" id="7370.A0A1I8NAI9"/>
<dbReference type="RefSeq" id="XP_058974993.1">
    <property type="nucleotide sequence ID" value="XM_059119010.1"/>
</dbReference>
<evidence type="ECO:0000313" key="4">
    <source>
        <dbReference type="Proteomes" id="UP001652621"/>
    </source>
</evidence>
<dbReference type="VEuPathDB" id="VectorBase:MDOMA2_017496"/>
<dbReference type="Proteomes" id="UP001652621">
    <property type="component" value="Unplaced"/>
</dbReference>
<proteinExistence type="predicted"/>
<sequence>MANKLFIALFLYTTTIAIADVSLLNKEYLPPFPYFKTIYKTADSSSIFTSDSSFLASGANFNGDFEKLIDVDAPAIDSTKTDSTDSTVHNIPLSFSTKSNTDDSESSLETENTAGSTGESSFSVSSILPEPGSFLSRLSIGSSASGSLTPVTSDDILSFSSSSSVQEDTKNSDEVTLSSNTDLSEDTSFSISYDSGSLTSSIFTESSTTEDLNTDTSATHISNAVTTSSSSSPLPKDDSNISVASSTTVTTSSVNSTNDNSLDLDSDTNIDTISGDKSAPAITISTKSSDSELNDSSSNSDKVGTVYAAGGGYIY</sequence>
<evidence type="ECO:0000313" key="5">
    <source>
        <dbReference type="RefSeq" id="XP_058974993.1"/>
    </source>
</evidence>
<feature type="compositionally biased region" description="Low complexity" evidence="1">
    <location>
        <begin position="240"/>
        <end position="261"/>
    </location>
</feature>
<dbReference type="VEuPathDB" id="VectorBase:MDOA013259"/>
<feature type="compositionally biased region" description="Polar residues" evidence="1">
    <location>
        <begin position="174"/>
        <end position="190"/>
    </location>
</feature>
<feature type="region of interest" description="Disordered" evidence="1">
    <location>
        <begin position="161"/>
        <end position="190"/>
    </location>
</feature>
<dbReference type="GeneID" id="101900897"/>
<organism evidence="3">
    <name type="scientific">Musca domestica</name>
    <name type="common">House fly</name>
    <dbReference type="NCBI Taxonomy" id="7370"/>
    <lineage>
        <taxon>Eukaryota</taxon>
        <taxon>Metazoa</taxon>
        <taxon>Ecdysozoa</taxon>
        <taxon>Arthropoda</taxon>
        <taxon>Hexapoda</taxon>
        <taxon>Insecta</taxon>
        <taxon>Pterygota</taxon>
        <taxon>Neoptera</taxon>
        <taxon>Endopterygota</taxon>
        <taxon>Diptera</taxon>
        <taxon>Brachycera</taxon>
        <taxon>Muscomorpha</taxon>
        <taxon>Muscoidea</taxon>
        <taxon>Muscidae</taxon>
        <taxon>Musca</taxon>
    </lineage>
</organism>
<protein>
    <submittedName>
        <fullName evidence="5">Dentin sialophosphoprotein-like</fullName>
    </submittedName>
</protein>
<feature type="chain" id="PRO_5043489792" evidence="2">
    <location>
        <begin position="20"/>
        <end position="315"/>
    </location>
</feature>
<evidence type="ECO:0000256" key="1">
    <source>
        <dbReference type="SAM" id="MobiDB-lite"/>
    </source>
</evidence>
<dbReference type="AlphaFoldDB" id="A0A1I8NAI9"/>
<name>A0A1I8NAI9_MUSDO</name>
<reference evidence="3" key="1">
    <citation type="submission" date="2020-05" db="UniProtKB">
        <authorList>
            <consortium name="EnsemblMetazoa"/>
        </authorList>
    </citation>
    <scope>IDENTIFICATION</scope>
    <source>
        <strain evidence="3">Aabys</strain>
    </source>
</reference>
<reference evidence="5" key="2">
    <citation type="submission" date="2025-05" db="UniProtKB">
        <authorList>
            <consortium name="RefSeq"/>
        </authorList>
    </citation>
    <scope>IDENTIFICATION</scope>
    <source>
        <strain evidence="5">Aabys</strain>
        <tissue evidence="5">Whole body</tissue>
    </source>
</reference>
<dbReference type="EnsemblMetazoa" id="MDOA013259-RB">
    <property type="protein sequence ID" value="MDOA013259-PB"/>
    <property type="gene ID" value="MDOA013259"/>
</dbReference>
<gene>
    <name evidence="5" type="primary">LOC101900897</name>
</gene>
<accession>A0A1I8NAI9</accession>
<evidence type="ECO:0000256" key="2">
    <source>
        <dbReference type="SAM" id="SignalP"/>
    </source>
</evidence>
<keyword evidence="4" id="KW-1185">Reference proteome</keyword>
<feature type="region of interest" description="Disordered" evidence="1">
    <location>
        <begin position="224"/>
        <end position="276"/>
    </location>
</feature>
<feature type="region of interest" description="Disordered" evidence="1">
    <location>
        <begin position="283"/>
        <end position="302"/>
    </location>
</feature>
<feature type="compositionally biased region" description="Low complexity" evidence="1">
    <location>
        <begin position="116"/>
        <end position="125"/>
    </location>
</feature>
<keyword evidence="2" id="KW-0732">Signal</keyword>
<evidence type="ECO:0000313" key="3">
    <source>
        <dbReference type="EnsemblMetazoa" id="MDOA013259-PB"/>
    </source>
</evidence>
<feature type="signal peptide" evidence="2">
    <location>
        <begin position="1"/>
        <end position="19"/>
    </location>
</feature>
<feature type="region of interest" description="Disordered" evidence="1">
    <location>
        <begin position="79"/>
        <end position="125"/>
    </location>
</feature>